<dbReference type="Proteomes" id="UP000579945">
    <property type="component" value="Unassembled WGS sequence"/>
</dbReference>
<dbReference type="EMBL" id="JACIBV010000001">
    <property type="protein sequence ID" value="MBB3732434.1"/>
    <property type="molecule type" value="Genomic_DNA"/>
</dbReference>
<feature type="region of interest" description="Disordered" evidence="1">
    <location>
        <begin position="1"/>
        <end position="28"/>
    </location>
</feature>
<evidence type="ECO:0000256" key="1">
    <source>
        <dbReference type="SAM" id="MobiDB-lite"/>
    </source>
</evidence>
<proteinExistence type="predicted"/>
<reference evidence="2 3" key="1">
    <citation type="submission" date="2020-08" db="EMBL/GenBank/DDBJ databases">
        <title>Sequencing the genomes of 1000 actinobacteria strains.</title>
        <authorList>
            <person name="Klenk H.-P."/>
        </authorList>
    </citation>
    <scope>NUCLEOTIDE SEQUENCE [LARGE SCALE GENOMIC DNA]</scope>
    <source>
        <strain evidence="2 3">DSM 44320</strain>
    </source>
</reference>
<evidence type="ECO:0000313" key="3">
    <source>
        <dbReference type="Proteomes" id="UP000579945"/>
    </source>
</evidence>
<protein>
    <submittedName>
        <fullName evidence="2">Uncharacterized protein</fullName>
    </submittedName>
</protein>
<evidence type="ECO:0000313" key="2">
    <source>
        <dbReference type="EMBL" id="MBB3732434.1"/>
    </source>
</evidence>
<comment type="caution">
    <text evidence="2">The sequence shown here is derived from an EMBL/GenBank/DDBJ whole genome shotgun (WGS) entry which is preliminary data.</text>
</comment>
<keyword evidence="3" id="KW-1185">Reference proteome</keyword>
<organism evidence="2 3">
    <name type="scientific">Nonomuraea dietziae</name>
    <dbReference type="NCBI Taxonomy" id="65515"/>
    <lineage>
        <taxon>Bacteria</taxon>
        <taxon>Bacillati</taxon>
        <taxon>Actinomycetota</taxon>
        <taxon>Actinomycetes</taxon>
        <taxon>Streptosporangiales</taxon>
        <taxon>Streptosporangiaceae</taxon>
        <taxon>Nonomuraea</taxon>
    </lineage>
</organism>
<dbReference type="AlphaFoldDB" id="A0A7W5VAD5"/>
<gene>
    <name evidence="2" type="ORF">FHR33_008294</name>
</gene>
<sequence length="249" mass="27082">MHAGSAAATDARSRAFTPCSSSPALGDGSRQLVAGALSRKRNRSVRTRRRQRRRSGAIRSGFCNGLKVSCSPCRSRPPSRLAASAVISPSNMALTAARRAVARLTLPEIDYGRLVASPASAVINEIDRRAATRAEIQILSVELDDVRAELTQGMAACVKAGCRFAQTLYRRLRMPMVAWSMRRRLVRPLMRSPSVIRTAVSSPAGRSPWQNGQRDGPDGLVMSAWRGSANRRAELATSLYAIDPFRYGS</sequence>
<accession>A0A7W5VAD5</accession>
<name>A0A7W5VAD5_9ACTN</name>